<feature type="transmembrane region" description="Helical" evidence="8">
    <location>
        <begin position="136"/>
        <end position="160"/>
    </location>
</feature>
<dbReference type="AlphaFoldDB" id="A0A545SQF9"/>
<feature type="transmembrane region" description="Helical" evidence="8">
    <location>
        <begin position="184"/>
        <end position="210"/>
    </location>
</feature>
<organism evidence="9 10">
    <name type="scientific">Aliiroseovarius halocynthiae</name>
    <dbReference type="NCBI Taxonomy" id="985055"/>
    <lineage>
        <taxon>Bacteria</taxon>
        <taxon>Pseudomonadati</taxon>
        <taxon>Pseudomonadota</taxon>
        <taxon>Alphaproteobacteria</taxon>
        <taxon>Rhodobacterales</taxon>
        <taxon>Paracoccaceae</taxon>
        <taxon>Aliiroseovarius</taxon>
    </lineage>
</organism>
<dbReference type="OrthoDB" id="9811975at2"/>
<dbReference type="CDD" id="cd06550">
    <property type="entry name" value="TM_ABC_iron-siderophores_like"/>
    <property type="match status" value="1"/>
</dbReference>
<keyword evidence="6 8" id="KW-1133">Transmembrane helix</keyword>
<dbReference type="Gene3D" id="1.10.3470.10">
    <property type="entry name" value="ABC transporter involved in vitamin B12 uptake, BtuC"/>
    <property type="match status" value="1"/>
</dbReference>
<dbReference type="PANTHER" id="PTHR30472">
    <property type="entry name" value="FERRIC ENTEROBACTIN TRANSPORT SYSTEM PERMEASE PROTEIN"/>
    <property type="match status" value="1"/>
</dbReference>
<gene>
    <name evidence="9" type="ORF">FIL88_11515</name>
</gene>
<feature type="transmembrane region" description="Helical" evidence="8">
    <location>
        <begin position="109"/>
        <end position="127"/>
    </location>
</feature>
<accession>A0A545SQF9</accession>
<name>A0A545SQF9_9RHOB</name>
<evidence type="ECO:0000256" key="5">
    <source>
        <dbReference type="ARBA" id="ARBA00022692"/>
    </source>
</evidence>
<feature type="transmembrane region" description="Helical" evidence="8">
    <location>
        <begin position="49"/>
        <end position="73"/>
    </location>
</feature>
<evidence type="ECO:0000313" key="10">
    <source>
        <dbReference type="Proteomes" id="UP000315816"/>
    </source>
</evidence>
<keyword evidence="4" id="KW-1003">Cell membrane</keyword>
<evidence type="ECO:0000256" key="3">
    <source>
        <dbReference type="ARBA" id="ARBA00022448"/>
    </source>
</evidence>
<dbReference type="GO" id="GO:0005886">
    <property type="term" value="C:plasma membrane"/>
    <property type="evidence" value="ECO:0007669"/>
    <property type="project" value="UniProtKB-SubCell"/>
</dbReference>
<reference evidence="9 10" key="1">
    <citation type="submission" date="2019-06" db="EMBL/GenBank/DDBJ databases">
        <title>A novel species of marine bacteria.</title>
        <authorList>
            <person name="Wang Y."/>
        </authorList>
    </citation>
    <scope>NUCLEOTIDE SEQUENCE [LARGE SCALE GENOMIC DNA]</scope>
    <source>
        <strain evidence="9 10">MA1-10</strain>
    </source>
</reference>
<evidence type="ECO:0000256" key="6">
    <source>
        <dbReference type="ARBA" id="ARBA00022989"/>
    </source>
</evidence>
<dbReference type="GO" id="GO:0033214">
    <property type="term" value="P:siderophore-iron import into cell"/>
    <property type="evidence" value="ECO:0007669"/>
    <property type="project" value="TreeGrafter"/>
</dbReference>
<evidence type="ECO:0000256" key="4">
    <source>
        <dbReference type="ARBA" id="ARBA00022475"/>
    </source>
</evidence>
<dbReference type="Proteomes" id="UP000315816">
    <property type="component" value="Unassembled WGS sequence"/>
</dbReference>
<protein>
    <submittedName>
        <fullName evidence="9">Iron chelate uptake ABC transporter family permease subunit</fullName>
    </submittedName>
</protein>
<sequence>MTRKATGVFGLVALLLLMGVSLFVGVMNVSPKDLWHDPEAMRLMGISRLPRTLAAVIAGASLAVTGTIMQMLVRNRFVEPSTAGTGQGAAAGILIATLFFPAVPLFAKMSLAAICALISSFGFLAIVRRLPPTQPLLVPLVGMIYGGILGAGVVFVAYQADLLQYIDIWMNGEFSGVLKGRYELIWVAAAVAALSYLVADQFAIVGMGRVASISLGLNYRQVITIGLVAISIVTALTVVTVGMIPFVGLVVPNITSRLLGDNLRRTLPITALLGAVLVLASDILGRVLRYPFEIPVGTVFGVIGAVVFLWLLYARPGHAR</sequence>
<dbReference type="GO" id="GO:0022857">
    <property type="term" value="F:transmembrane transporter activity"/>
    <property type="evidence" value="ECO:0007669"/>
    <property type="project" value="InterPro"/>
</dbReference>
<dbReference type="Pfam" id="PF01032">
    <property type="entry name" value="FecCD"/>
    <property type="match status" value="1"/>
</dbReference>
<comment type="subcellular location">
    <subcellularLocation>
        <location evidence="1">Cell membrane</location>
        <topology evidence="1">Multi-pass membrane protein</topology>
    </subcellularLocation>
</comment>
<feature type="transmembrane region" description="Helical" evidence="8">
    <location>
        <begin position="7"/>
        <end position="29"/>
    </location>
</feature>
<feature type="transmembrane region" description="Helical" evidence="8">
    <location>
        <begin position="292"/>
        <end position="313"/>
    </location>
</feature>
<dbReference type="InterPro" id="IPR000522">
    <property type="entry name" value="ABC_transptr_permease_BtuC"/>
</dbReference>
<dbReference type="RefSeq" id="WP_142854013.1">
    <property type="nucleotide sequence ID" value="NZ_FXWW01000003.1"/>
</dbReference>
<proteinExistence type="inferred from homology"/>
<feature type="transmembrane region" description="Helical" evidence="8">
    <location>
        <begin position="267"/>
        <end position="285"/>
    </location>
</feature>
<comment type="caution">
    <text evidence="9">The sequence shown here is derived from an EMBL/GenBank/DDBJ whole genome shotgun (WGS) entry which is preliminary data.</text>
</comment>
<feature type="transmembrane region" description="Helical" evidence="8">
    <location>
        <begin position="222"/>
        <end position="247"/>
    </location>
</feature>
<evidence type="ECO:0000256" key="7">
    <source>
        <dbReference type="ARBA" id="ARBA00023136"/>
    </source>
</evidence>
<keyword evidence="3" id="KW-0813">Transport</keyword>
<keyword evidence="7 8" id="KW-0472">Membrane</keyword>
<feature type="transmembrane region" description="Helical" evidence="8">
    <location>
        <begin position="85"/>
        <end position="103"/>
    </location>
</feature>
<keyword evidence="5 8" id="KW-0812">Transmembrane</keyword>
<evidence type="ECO:0000313" key="9">
    <source>
        <dbReference type="EMBL" id="TQV67201.1"/>
    </source>
</evidence>
<evidence type="ECO:0000256" key="2">
    <source>
        <dbReference type="ARBA" id="ARBA00007935"/>
    </source>
</evidence>
<dbReference type="PANTHER" id="PTHR30472:SF27">
    <property type="entry name" value="PETROBACTIN IMPORT SYSTEM PERMEASE PROTEIN YCLN"/>
    <property type="match status" value="1"/>
</dbReference>
<evidence type="ECO:0000256" key="1">
    <source>
        <dbReference type="ARBA" id="ARBA00004651"/>
    </source>
</evidence>
<dbReference type="EMBL" id="VICH01000007">
    <property type="protein sequence ID" value="TQV67201.1"/>
    <property type="molecule type" value="Genomic_DNA"/>
</dbReference>
<dbReference type="InterPro" id="IPR037294">
    <property type="entry name" value="ABC_BtuC-like"/>
</dbReference>
<dbReference type="SUPFAM" id="SSF81345">
    <property type="entry name" value="ABC transporter involved in vitamin B12 uptake, BtuC"/>
    <property type="match status" value="1"/>
</dbReference>
<comment type="similarity">
    <text evidence="2">Belongs to the binding-protein-dependent transport system permease family. FecCD subfamily.</text>
</comment>
<keyword evidence="10" id="KW-1185">Reference proteome</keyword>
<evidence type="ECO:0000256" key="8">
    <source>
        <dbReference type="SAM" id="Phobius"/>
    </source>
</evidence>